<protein>
    <submittedName>
        <fullName evidence="1">Uncharacterized protein</fullName>
    </submittedName>
</protein>
<dbReference type="AlphaFoldDB" id="A0ABD0R642"/>
<sequence length="58" mass="6673">HPECLWEVVKEPSDVLFICSWYGGYPMPILDWHEVLEENVIAKGPTINSTSQETELLK</sequence>
<evidence type="ECO:0000313" key="2">
    <source>
        <dbReference type="Proteomes" id="UP001529510"/>
    </source>
</evidence>
<organism evidence="1 2">
    <name type="scientific">Cirrhinus mrigala</name>
    <name type="common">Mrigala</name>
    <dbReference type="NCBI Taxonomy" id="683832"/>
    <lineage>
        <taxon>Eukaryota</taxon>
        <taxon>Metazoa</taxon>
        <taxon>Chordata</taxon>
        <taxon>Craniata</taxon>
        <taxon>Vertebrata</taxon>
        <taxon>Euteleostomi</taxon>
        <taxon>Actinopterygii</taxon>
        <taxon>Neopterygii</taxon>
        <taxon>Teleostei</taxon>
        <taxon>Ostariophysi</taxon>
        <taxon>Cypriniformes</taxon>
        <taxon>Cyprinidae</taxon>
        <taxon>Labeoninae</taxon>
        <taxon>Labeonini</taxon>
        <taxon>Cirrhinus</taxon>
    </lineage>
</organism>
<evidence type="ECO:0000313" key="1">
    <source>
        <dbReference type="EMBL" id="KAL0193995.1"/>
    </source>
</evidence>
<accession>A0ABD0R642</accession>
<name>A0ABD0R642_CIRMR</name>
<keyword evidence="2" id="KW-1185">Reference proteome</keyword>
<feature type="non-terminal residue" evidence="1">
    <location>
        <position position="58"/>
    </location>
</feature>
<feature type="non-terminal residue" evidence="1">
    <location>
        <position position="1"/>
    </location>
</feature>
<comment type="caution">
    <text evidence="1">The sequence shown here is derived from an EMBL/GenBank/DDBJ whole genome shotgun (WGS) entry which is preliminary data.</text>
</comment>
<dbReference type="EMBL" id="JAMKFB020000005">
    <property type="protein sequence ID" value="KAL0193995.1"/>
    <property type="molecule type" value="Genomic_DNA"/>
</dbReference>
<proteinExistence type="predicted"/>
<dbReference type="Proteomes" id="UP001529510">
    <property type="component" value="Unassembled WGS sequence"/>
</dbReference>
<reference evidence="1 2" key="1">
    <citation type="submission" date="2024-05" db="EMBL/GenBank/DDBJ databases">
        <title>Genome sequencing and assembly of Indian major carp, Cirrhinus mrigala (Hamilton, 1822).</title>
        <authorList>
            <person name="Mohindra V."/>
            <person name="Chowdhury L.M."/>
            <person name="Lal K."/>
            <person name="Jena J.K."/>
        </authorList>
    </citation>
    <scope>NUCLEOTIDE SEQUENCE [LARGE SCALE GENOMIC DNA]</scope>
    <source>
        <strain evidence="1">CM1030</strain>
        <tissue evidence="1">Blood</tissue>
    </source>
</reference>
<gene>
    <name evidence="1" type="ORF">M9458_012291</name>
</gene>